<dbReference type="InterPro" id="IPR004147">
    <property type="entry name" value="ABC1_dom"/>
</dbReference>
<dbReference type="Pfam" id="PF03109">
    <property type="entry name" value="ABC1"/>
    <property type="match status" value="1"/>
</dbReference>
<sequence length="537" mass="59798">MRFRQLQRSMPAQQQQQQHSRLWQHLRRPIRARQSRQAQAQAQAAAAPPKRKFVPRERAVPSSSLGRVLGFAQLGSSLLYGTVRESVSRTFGGSKSSEESPYSSFMTEDNAERLANALCRMRGAALKLGQMLSIQDENVLPKQFQAALERVRAGADVMPRKQLEQVLVSQLGPDWESKVASFDFQPMAAASIGQVHSCVLHDGRRAVMKVQYPGVARSIESDVDNLMRLIRVANILPKGLYVENAVKVAKRELRMECDYRYELQSQQRFKALIAADPFTSQHFHVPDAIPELSTEQVLTSEWVPGIHIDKVAELSQEVRDAVGTKLLQLTLKELFNWRYMQTDPNWGNFLYDPQSGMLNLIDFGAARDYPPHFVSDYLHMVKACAERDRQQVIDRSTSLGFLTGDESAVMLDAHVEAGMMVGIPFGTPGLYDFGSHGGMTKRVSELGAVMLKHRLTPPPDESYSLHRKLSGAFLSCMKLRAHVPCQALFNEAYAAHQQLKQHDAQHTAEVVSQQRHLAGNSGAAAAAASGGEERLAA</sequence>
<dbReference type="GO" id="GO:0016301">
    <property type="term" value="F:kinase activity"/>
    <property type="evidence" value="ECO:0007669"/>
    <property type="project" value="UniProtKB-KW"/>
</dbReference>
<evidence type="ECO:0000256" key="2">
    <source>
        <dbReference type="ARBA" id="ARBA00022679"/>
    </source>
</evidence>
<keyword evidence="8" id="KW-1185">Reference proteome</keyword>
<dbReference type="InterPro" id="IPR051409">
    <property type="entry name" value="Atypical_kinase_ADCK"/>
</dbReference>
<dbReference type="InterPro" id="IPR011009">
    <property type="entry name" value="Kinase-like_dom_sf"/>
</dbReference>
<feature type="compositionally biased region" description="Low complexity" evidence="5">
    <location>
        <begin position="35"/>
        <end position="48"/>
    </location>
</feature>
<dbReference type="PANTHER" id="PTHR43851:SF3">
    <property type="entry name" value="COENZYME Q8"/>
    <property type="match status" value="1"/>
</dbReference>
<keyword evidence="7" id="KW-0418">Kinase</keyword>
<feature type="region of interest" description="Disordered" evidence="5">
    <location>
        <begin position="1"/>
        <end position="54"/>
    </location>
</feature>
<feature type="compositionally biased region" description="Low complexity" evidence="5">
    <location>
        <begin position="1"/>
        <end position="21"/>
    </location>
</feature>
<dbReference type="OrthoDB" id="201153at2759"/>
<evidence type="ECO:0000256" key="4">
    <source>
        <dbReference type="ARBA" id="ARBA00022840"/>
    </source>
</evidence>
<dbReference type="InterPro" id="IPR034646">
    <property type="entry name" value="ADCK3_dom"/>
</dbReference>
<dbReference type="GO" id="GO:0005524">
    <property type="term" value="F:ATP binding"/>
    <property type="evidence" value="ECO:0007669"/>
    <property type="project" value="UniProtKB-KW"/>
</dbReference>
<dbReference type="SUPFAM" id="SSF56112">
    <property type="entry name" value="Protein kinase-like (PK-like)"/>
    <property type="match status" value="1"/>
</dbReference>
<feature type="domain" description="ABC1 atypical kinase-like" evidence="6">
    <location>
        <begin position="151"/>
        <end position="393"/>
    </location>
</feature>
<evidence type="ECO:0000256" key="3">
    <source>
        <dbReference type="ARBA" id="ARBA00022741"/>
    </source>
</evidence>
<comment type="caution">
    <text evidence="7">The sequence shown here is derived from an EMBL/GenBank/DDBJ whole genome shotgun (WGS) entry which is preliminary data.</text>
</comment>
<feature type="compositionally biased region" description="Basic residues" evidence="5">
    <location>
        <begin position="22"/>
        <end position="34"/>
    </location>
</feature>
<dbReference type="GO" id="GO:0006744">
    <property type="term" value="P:ubiquinone biosynthetic process"/>
    <property type="evidence" value="ECO:0007669"/>
    <property type="project" value="TreeGrafter"/>
</dbReference>
<keyword evidence="3" id="KW-0547">Nucleotide-binding</keyword>
<evidence type="ECO:0000256" key="5">
    <source>
        <dbReference type="SAM" id="MobiDB-lite"/>
    </source>
</evidence>
<dbReference type="AlphaFoldDB" id="A0A2P6TTK3"/>
<keyword evidence="2" id="KW-0808">Transferase</keyword>
<dbReference type="CDD" id="cd13970">
    <property type="entry name" value="ABC1_ADCK3"/>
    <property type="match status" value="1"/>
</dbReference>
<proteinExistence type="inferred from homology"/>
<keyword evidence="4" id="KW-0067">ATP-binding</keyword>
<dbReference type="PANTHER" id="PTHR43851">
    <property type="match status" value="1"/>
</dbReference>
<dbReference type="EMBL" id="LHPG02000007">
    <property type="protein sequence ID" value="PRW57401.1"/>
    <property type="molecule type" value="Genomic_DNA"/>
</dbReference>
<evidence type="ECO:0000313" key="8">
    <source>
        <dbReference type="Proteomes" id="UP000239899"/>
    </source>
</evidence>
<organism evidence="7 8">
    <name type="scientific">Chlorella sorokiniana</name>
    <name type="common">Freshwater green alga</name>
    <dbReference type="NCBI Taxonomy" id="3076"/>
    <lineage>
        <taxon>Eukaryota</taxon>
        <taxon>Viridiplantae</taxon>
        <taxon>Chlorophyta</taxon>
        <taxon>core chlorophytes</taxon>
        <taxon>Trebouxiophyceae</taxon>
        <taxon>Chlorellales</taxon>
        <taxon>Chlorellaceae</taxon>
        <taxon>Chlorella clade</taxon>
        <taxon>Chlorella</taxon>
    </lineage>
</organism>
<accession>A0A2P6TTK3</accession>
<gene>
    <name evidence="7" type="ORF">C2E21_4184</name>
</gene>
<protein>
    <submittedName>
        <fullName evidence="7">AarF domain-containing kinase 4</fullName>
    </submittedName>
</protein>
<name>A0A2P6TTK3_CHLSO</name>
<evidence type="ECO:0000313" key="7">
    <source>
        <dbReference type="EMBL" id="PRW57401.1"/>
    </source>
</evidence>
<dbReference type="Proteomes" id="UP000239899">
    <property type="component" value="Unassembled WGS sequence"/>
</dbReference>
<dbReference type="STRING" id="3076.A0A2P6TTK3"/>
<comment type="similarity">
    <text evidence="1">Belongs to the protein kinase superfamily. ADCK protein kinase family.</text>
</comment>
<evidence type="ECO:0000256" key="1">
    <source>
        <dbReference type="ARBA" id="ARBA00009670"/>
    </source>
</evidence>
<evidence type="ECO:0000259" key="6">
    <source>
        <dbReference type="Pfam" id="PF03109"/>
    </source>
</evidence>
<reference evidence="7 8" key="1">
    <citation type="journal article" date="2018" name="Plant J.">
        <title>Genome sequences of Chlorella sorokiniana UTEX 1602 and Micractinium conductrix SAG 241.80: implications to maltose excretion by a green alga.</title>
        <authorList>
            <person name="Arriola M.B."/>
            <person name="Velmurugan N."/>
            <person name="Zhang Y."/>
            <person name="Plunkett M.H."/>
            <person name="Hondzo H."/>
            <person name="Barney B.M."/>
        </authorList>
    </citation>
    <scope>NUCLEOTIDE SEQUENCE [LARGE SCALE GENOMIC DNA]</scope>
    <source>
        <strain evidence="8">UTEX 1602</strain>
    </source>
</reference>